<feature type="transmembrane region" description="Helical" evidence="1">
    <location>
        <begin position="33"/>
        <end position="57"/>
    </location>
</feature>
<keyword evidence="1" id="KW-0812">Transmembrane</keyword>
<evidence type="ECO:0000313" key="3">
    <source>
        <dbReference type="Proteomes" id="UP000597444"/>
    </source>
</evidence>
<feature type="transmembrane region" description="Helical" evidence="1">
    <location>
        <begin position="146"/>
        <end position="164"/>
    </location>
</feature>
<reference evidence="2" key="1">
    <citation type="submission" date="2020-10" db="EMBL/GenBank/DDBJ databases">
        <title>Taxonomic study of unclassified bacteria belonging to the class Ktedonobacteria.</title>
        <authorList>
            <person name="Yabe S."/>
            <person name="Wang C.M."/>
            <person name="Zheng Y."/>
            <person name="Sakai Y."/>
            <person name="Cavaletti L."/>
            <person name="Monciardini P."/>
            <person name="Donadio S."/>
        </authorList>
    </citation>
    <scope>NUCLEOTIDE SEQUENCE</scope>
    <source>
        <strain evidence="2">ID150040</strain>
    </source>
</reference>
<accession>A0A8J3IZ09</accession>
<feature type="transmembrane region" description="Helical" evidence="1">
    <location>
        <begin position="170"/>
        <end position="190"/>
    </location>
</feature>
<dbReference type="RefSeq" id="WP_220210036.1">
    <property type="nucleotide sequence ID" value="NZ_BNJK01000002.1"/>
</dbReference>
<proteinExistence type="predicted"/>
<dbReference type="AlphaFoldDB" id="A0A8J3IZ09"/>
<dbReference type="Proteomes" id="UP000597444">
    <property type="component" value="Unassembled WGS sequence"/>
</dbReference>
<keyword evidence="1" id="KW-1133">Transmembrane helix</keyword>
<dbReference type="EMBL" id="BNJK01000002">
    <property type="protein sequence ID" value="GHO99390.1"/>
    <property type="molecule type" value="Genomic_DNA"/>
</dbReference>
<protein>
    <submittedName>
        <fullName evidence="2">Uncharacterized protein</fullName>
    </submittedName>
</protein>
<evidence type="ECO:0000256" key="1">
    <source>
        <dbReference type="SAM" id="Phobius"/>
    </source>
</evidence>
<name>A0A8J3IZ09_9CHLR</name>
<feature type="transmembrane region" description="Helical" evidence="1">
    <location>
        <begin position="120"/>
        <end position="139"/>
    </location>
</feature>
<organism evidence="2 3">
    <name type="scientific">Reticulibacter mediterranei</name>
    <dbReference type="NCBI Taxonomy" id="2778369"/>
    <lineage>
        <taxon>Bacteria</taxon>
        <taxon>Bacillati</taxon>
        <taxon>Chloroflexota</taxon>
        <taxon>Ktedonobacteria</taxon>
        <taxon>Ktedonobacterales</taxon>
        <taxon>Reticulibacteraceae</taxon>
        <taxon>Reticulibacter</taxon>
    </lineage>
</organism>
<gene>
    <name evidence="2" type="ORF">KSF_094380</name>
</gene>
<keyword evidence="3" id="KW-1185">Reference proteome</keyword>
<evidence type="ECO:0000313" key="2">
    <source>
        <dbReference type="EMBL" id="GHO99390.1"/>
    </source>
</evidence>
<keyword evidence="1" id="KW-0472">Membrane</keyword>
<sequence>MMKRSSSLLFWGLSMIIAPLLQAISTFFWEGNGQYSIGITGGTLVVLSTVFWIPAFIGLFDLLREKMPLYATWGQLPAFYGCVGGALFGFRDIYAVTFHIAHQTELQAFSAFEWNYNLTLFWPGYLFVLSLLILSLMLMWKKMVPWWIGTLLCLGALAFPVSRIPRIELIAHVADILLLIPLLFLGWTLLRGQFTGPQAVSSPMAHPHNIAE</sequence>
<comment type="caution">
    <text evidence="2">The sequence shown here is derived from an EMBL/GenBank/DDBJ whole genome shotgun (WGS) entry which is preliminary data.</text>
</comment>